<dbReference type="PANTHER" id="PTHR43677:SF4">
    <property type="entry name" value="QUINONE OXIDOREDUCTASE-LIKE PROTEIN 2"/>
    <property type="match status" value="1"/>
</dbReference>
<protein>
    <submittedName>
        <fullName evidence="2">Zinc-binding dehydrogenase</fullName>
    </submittedName>
</protein>
<dbReference type="GO" id="GO:0016491">
    <property type="term" value="F:oxidoreductase activity"/>
    <property type="evidence" value="ECO:0007669"/>
    <property type="project" value="InterPro"/>
</dbReference>
<evidence type="ECO:0000313" key="2">
    <source>
        <dbReference type="EMBL" id="MZR32165.1"/>
    </source>
</evidence>
<dbReference type="PANTHER" id="PTHR43677">
    <property type="entry name" value="SHORT-CHAIN DEHYDROGENASE/REDUCTASE"/>
    <property type="match status" value="1"/>
</dbReference>
<dbReference type="Pfam" id="PF00107">
    <property type="entry name" value="ADH_zinc_N"/>
    <property type="match status" value="1"/>
</dbReference>
<gene>
    <name evidence="2" type="ORF">GQE98_16120</name>
</gene>
<reference evidence="2 3" key="1">
    <citation type="submission" date="2019-12" db="EMBL/GenBank/DDBJ databases">
        <title>Snethiella sp. nov. sp. isolated from sea sand.</title>
        <authorList>
            <person name="Kim J."/>
            <person name="Jeong S.E."/>
            <person name="Jung H.S."/>
            <person name="Jeon C.O."/>
        </authorList>
    </citation>
    <scope>NUCLEOTIDE SEQUENCE [LARGE SCALE GENOMIC DNA]</scope>
    <source>
        <strain evidence="2 3">DP05</strain>
    </source>
</reference>
<organism evidence="2 3">
    <name type="scientific">Sneathiella litorea</name>
    <dbReference type="NCBI Taxonomy" id="2606216"/>
    <lineage>
        <taxon>Bacteria</taxon>
        <taxon>Pseudomonadati</taxon>
        <taxon>Pseudomonadota</taxon>
        <taxon>Alphaproteobacteria</taxon>
        <taxon>Sneathiellales</taxon>
        <taxon>Sneathiellaceae</taxon>
        <taxon>Sneathiella</taxon>
    </lineage>
</organism>
<dbReference type="SMART" id="SM00829">
    <property type="entry name" value="PKS_ER"/>
    <property type="match status" value="1"/>
</dbReference>
<dbReference type="Gene3D" id="3.90.180.10">
    <property type="entry name" value="Medium-chain alcohol dehydrogenases, catalytic domain"/>
    <property type="match status" value="1"/>
</dbReference>
<dbReference type="InterPro" id="IPR011032">
    <property type="entry name" value="GroES-like_sf"/>
</dbReference>
<dbReference type="Pfam" id="PF08240">
    <property type="entry name" value="ADH_N"/>
    <property type="match status" value="1"/>
</dbReference>
<dbReference type="CDD" id="cd08241">
    <property type="entry name" value="QOR1"/>
    <property type="match status" value="1"/>
</dbReference>
<evidence type="ECO:0000259" key="1">
    <source>
        <dbReference type="SMART" id="SM00829"/>
    </source>
</evidence>
<name>A0A6L8WAY5_9PROT</name>
<keyword evidence="3" id="KW-1185">Reference proteome</keyword>
<proteinExistence type="predicted"/>
<dbReference type="SUPFAM" id="SSF50129">
    <property type="entry name" value="GroES-like"/>
    <property type="match status" value="1"/>
</dbReference>
<evidence type="ECO:0000313" key="3">
    <source>
        <dbReference type="Proteomes" id="UP000476030"/>
    </source>
</evidence>
<dbReference type="Gene3D" id="3.40.50.720">
    <property type="entry name" value="NAD(P)-binding Rossmann-like Domain"/>
    <property type="match status" value="1"/>
</dbReference>
<dbReference type="InterPro" id="IPR036291">
    <property type="entry name" value="NAD(P)-bd_dom_sf"/>
</dbReference>
<dbReference type="InterPro" id="IPR013149">
    <property type="entry name" value="ADH-like_C"/>
</dbReference>
<dbReference type="EMBL" id="WTUW01000009">
    <property type="protein sequence ID" value="MZR32165.1"/>
    <property type="molecule type" value="Genomic_DNA"/>
</dbReference>
<comment type="caution">
    <text evidence="2">The sequence shown here is derived from an EMBL/GenBank/DDBJ whole genome shotgun (WGS) entry which is preliminary data.</text>
</comment>
<feature type="domain" description="Enoyl reductase (ER)" evidence="1">
    <location>
        <begin position="16"/>
        <end position="331"/>
    </location>
</feature>
<dbReference type="InterPro" id="IPR051397">
    <property type="entry name" value="Zn-ADH-like_protein"/>
</dbReference>
<dbReference type="SUPFAM" id="SSF51735">
    <property type="entry name" value="NAD(P)-binding Rossmann-fold domains"/>
    <property type="match status" value="1"/>
</dbReference>
<sequence>MRAIVINEFGNYKEVAKLETLPIPNPGPGEVVVRNKAAGVSFAASLNIAGKYQRKAPLPYIPSTEAAGIVHAVGENVTRVVVGDHVMCSVDHGGAAGFCKIEDVACFKIPKEMDFAVGSALITSYNTSYGALTRRANLQSGEILLVHGAAGAVGTAAVEIGKALGATVIAVAGGEKHCETARHHGADHVIDHRNENFRNVVMDITNGRGVDLVYDSIGGDVTIQSIRSLAYEGRLLTIGYACGEIPKIAANTLLLKNASAMGFNLGHFFGWSPGENRKQHIEALDGMTAGVLDLYAKNQIKPEIGARFPLSQFVDALDAVINRKVDGKCVIEMNEEDY</sequence>
<dbReference type="InterPro" id="IPR013154">
    <property type="entry name" value="ADH-like_N"/>
</dbReference>
<dbReference type="Proteomes" id="UP000476030">
    <property type="component" value="Unassembled WGS sequence"/>
</dbReference>
<dbReference type="InterPro" id="IPR020843">
    <property type="entry name" value="ER"/>
</dbReference>
<dbReference type="AlphaFoldDB" id="A0A6L8WAY5"/>
<dbReference type="RefSeq" id="WP_161316731.1">
    <property type="nucleotide sequence ID" value="NZ_WTUW01000009.1"/>
</dbReference>
<accession>A0A6L8WAY5</accession>